<organism evidence="10 11">
    <name type="scientific">Pacificispira spongiicola</name>
    <dbReference type="NCBI Taxonomy" id="2729598"/>
    <lineage>
        <taxon>Bacteria</taxon>
        <taxon>Pseudomonadati</taxon>
        <taxon>Pseudomonadota</taxon>
        <taxon>Alphaproteobacteria</taxon>
        <taxon>Rhodospirillales</taxon>
        <taxon>Rhodospirillaceae</taxon>
        <taxon>Pacificispira</taxon>
    </lineage>
</organism>
<dbReference type="InterPro" id="IPR050330">
    <property type="entry name" value="Bact_OuterMem_StrucFunc"/>
</dbReference>
<keyword evidence="5" id="KW-1133">Transmembrane helix</keyword>
<evidence type="ECO:0000256" key="2">
    <source>
        <dbReference type="ARBA" id="ARBA00008914"/>
    </source>
</evidence>
<evidence type="ECO:0000259" key="9">
    <source>
        <dbReference type="PROSITE" id="PS51123"/>
    </source>
</evidence>
<dbReference type="Gene3D" id="3.30.1330.60">
    <property type="entry name" value="OmpA-like domain"/>
    <property type="match status" value="1"/>
</dbReference>
<protein>
    <submittedName>
        <fullName evidence="10">OmpA family protein</fullName>
    </submittedName>
</protein>
<accession>A0A7Y0E007</accession>
<dbReference type="CDD" id="cd07185">
    <property type="entry name" value="OmpA_C-like"/>
    <property type="match status" value="1"/>
</dbReference>
<dbReference type="Pfam" id="PF00691">
    <property type="entry name" value="OmpA"/>
    <property type="match status" value="1"/>
</dbReference>
<feature type="compositionally biased region" description="Low complexity" evidence="8">
    <location>
        <begin position="64"/>
        <end position="75"/>
    </location>
</feature>
<proteinExistence type="inferred from homology"/>
<comment type="subcellular location">
    <subcellularLocation>
        <location evidence="1">Cell membrane</location>
        <topology evidence="1">Single-pass membrane protein</topology>
    </subcellularLocation>
</comment>
<keyword evidence="3" id="KW-1003">Cell membrane</keyword>
<dbReference type="InterPro" id="IPR036737">
    <property type="entry name" value="OmpA-like_sf"/>
</dbReference>
<reference evidence="10 11" key="1">
    <citation type="submission" date="2020-04" db="EMBL/GenBank/DDBJ databases">
        <title>Rhodospirillaceae bacterium KN72 isolated from deep sea.</title>
        <authorList>
            <person name="Zhang D.-C."/>
        </authorList>
    </citation>
    <scope>NUCLEOTIDE SEQUENCE [LARGE SCALE GENOMIC DNA]</scope>
    <source>
        <strain evidence="10 11">KN72</strain>
    </source>
</reference>
<feature type="region of interest" description="Disordered" evidence="8">
    <location>
        <begin position="64"/>
        <end position="135"/>
    </location>
</feature>
<keyword evidence="6 7" id="KW-0472">Membrane</keyword>
<dbReference type="EMBL" id="JABBNT010000002">
    <property type="protein sequence ID" value="NMM43981.1"/>
    <property type="molecule type" value="Genomic_DNA"/>
</dbReference>
<dbReference type="PROSITE" id="PS51123">
    <property type="entry name" value="OMPA_2"/>
    <property type="match status" value="1"/>
</dbReference>
<evidence type="ECO:0000256" key="7">
    <source>
        <dbReference type="PROSITE-ProRule" id="PRU00473"/>
    </source>
</evidence>
<dbReference type="RefSeq" id="WP_169624297.1">
    <property type="nucleotide sequence ID" value="NZ_JABBNT010000002.1"/>
</dbReference>
<evidence type="ECO:0000256" key="1">
    <source>
        <dbReference type="ARBA" id="ARBA00004162"/>
    </source>
</evidence>
<dbReference type="GO" id="GO:0005886">
    <property type="term" value="C:plasma membrane"/>
    <property type="evidence" value="ECO:0007669"/>
    <property type="project" value="UniProtKB-SubCell"/>
</dbReference>
<evidence type="ECO:0000256" key="6">
    <source>
        <dbReference type="ARBA" id="ARBA00023136"/>
    </source>
</evidence>
<dbReference type="SUPFAM" id="SSF103088">
    <property type="entry name" value="OmpA-like"/>
    <property type="match status" value="1"/>
</dbReference>
<evidence type="ECO:0000256" key="3">
    <source>
        <dbReference type="ARBA" id="ARBA00022475"/>
    </source>
</evidence>
<keyword evidence="11" id="KW-1185">Reference proteome</keyword>
<evidence type="ECO:0000313" key="10">
    <source>
        <dbReference type="EMBL" id="NMM43981.1"/>
    </source>
</evidence>
<evidence type="ECO:0000256" key="4">
    <source>
        <dbReference type="ARBA" id="ARBA00022692"/>
    </source>
</evidence>
<comment type="similarity">
    <text evidence="2">Belongs to the MotB family.</text>
</comment>
<dbReference type="Proteomes" id="UP000539372">
    <property type="component" value="Unassembled WGS sequence"/>
</dbReference>
<evidence type="ECO:0000256" key="8">
    <source>
        <dbReference type="SAM" id="MobiDB-lite"/>
    </source>
</evidence>
<name>A0A7Y0E007_9PROT</name>
<gene>
    <name evidence="10" type="ORF">HH303_05805</name>
</gene>
<feature type="compositionally biased region" description="Polar residues" evidence="8">
    <location>
        <begin position="90"/>
        <end position="109"/>
    </location>
</feature>
<evidence type="ECO:0000256" key="5">
    <source>
        <dbReference type="ARBA" id="ARBA00022989"/>
    </source>
</evidence>
<dbReference type="InterPro" id="IPR025713">
    <property type="entry name" value="MotB-like_N_dom"/>
</dbReference>
<evidence type="ECO:0000313" key="11">
    <source>
        <dbReference type="Proteomes" id="UP000539372"/>
    </source>
</evidence>
<keyword evidence="4" id="KW-0812">Transmembrane</keyword>
<dbReference type="PANTHER" id="PTHR30329">
    <property type="entry name" value="STATOR ELEMENT OF FLAGELLAR MOTOR COMPLEX"/>
    <property type="match status" value="1"/>
</dbReference>
<dbReference type="InterPro" id="IPR006665">
    <property type="entry name" value="OmpA-like"/>
</dbReference>
<comment type="caution">
    <text evidence="10">The sequence shown here is derived from an EMBL/GenBank/DDBJ whole genome shotgun (WGS) entry which is preliminary data.</text>
</comment>
<sequence>MAKLDQQVIVKKVKVNEEGAHGGAWKVAYADFVTAMMAFFLLLWLLNASEQEVLDGLSNYFTPTTRTSSSPSGSGNVFGGATPNDPGPTQDKQTQSPDATDGSSQGDLNSEQEESGPKDEDSTGSPGQVNADEEEKRFNQAKQYLETQIEELPPELQTLKETIKLDVTDEGLRIQLVDSRDKAGFEPGTATLTDHTKLALRLLADIAATLPNPISITGHTGMGEGDDGGWPLSIARANSVRRGLQSNGVQEGRFDTVIGVADTDPLIPENPSSPQNRRMSIVLLRQAAPPG</sequence>
<dbReference type="Pfam" id="PF13677">
    <property type="entry name" value="MotB_plug"/>
    <property type="match status" value="1"/>
</dbReference>
<dbReference type="AlphaFoldDB" id="A0A7Y0E007"/>
<feature type="domain" description="OmpA-like" evidence="9">
    <location>
        <begin position="172"/>
        <end position="287"/>
    </location>
</feature>
<dbReference type="PANTHER" id="PTHR30329:SF21">
    <property type="entry name" value="LIPOPROTEIN YIAD-RELATED"/>
    <property type="match status" value="1"/>
</dbReference>